<evidence type="ECO:0000256" key="4">
    <source>
        <dbReference type="ARBA" id="ARBA00023163"/>
    </source>
</evidence>
<keyword evidence="9" id="KW-1185">Reference proteome</keyword>
<evidence type="ECO:0000259" key="7">
    <source>
        <dbReference type="Pfam" id="PF04082"/>
    </source>
</evidence>
<feature type="compositionally biased region" description="Polar residues" evidence="6">
    <location>
        <begin position="57"/>
        <end position="72"/>
    </location>
</feature>
<keyword evidence="5" id="KW-0539">Nucleus</keyword>
<name>A0ABP0D306_9PEZI</name>
<proteinExistence type="predicted"/>
<dbReference type="PANTHER" id="PTHR47660">
    <property type="entry name" value="TRANSCRIPTION FACTOR WITH C2H2 AND ZN(2)-CYS(6) DNA BINDING DOMAIN (EUROFUNG)-RELATED-RELATED"/>
    <property type="match status" value="1"/>
</dbReference>
<evidence type="ECO:0000313" key="8">
    <source>
        <dbReference type="EMBL" id="CAK7237809.1"/>
    </source>
</evidence>
<keyword evidence="3" id="KW-0805">Transcription regulation</keyword>
<organism evidence="8 9">
    <name type="scientific">Sporothrix bragantina</name>
    <dbReference type="NCBI Taxonomy" id="671064"/>
    <lineage>
        <taxon>Eukaryota</taxon>
        <taxon>Fungi</taxon>
        <taxon>Dikarya</taxon>
        <taxon>Ascomycota</taxon>
        <taxon>Pezizomycotina</taxon>
        <taxon>Sordariomycetes</taxon>
        <taxon>Sordariomycetidae</taxon>
        <taxon>Ophiostomatales</taxon>
        <taxon>Ophiostomataceae</taxon>
        <taxon>Sporothrix</taxon>
    </lineage>
</organism>
<accession>A0ABP0D306</accession>
<keyword evidence="4" id="KW-0804">Transcription</keyword>
<evidence type="ECO:0000256" key="2">
    <source>
        <dbReference type="ARBA" id="ARBA00022833"/>
    </source>
</evidence>
<feature type="region of interest" description="Disordered" evidence="6">
    <location>
        <begin position="55"/>
        <end position="112"/>
    </location>
</feature>
<gene>
    <name evidence="8" type="ORF">SBRCBS47491_010156</name>
</gene>
<evidence type="ECO:0000256" key="6">
    <source>
        <dbReference type="SAM" id="MobiDB-lite"/>
    </source>
</evidence>
<reference evidence="8 9" key="1">
    <citation type="submission" date="2024-01" db="EMBL/GenBank/DDBJ databases">
        <authorList>
            <person name="Allen C."/>
            <person name="Tagirdzhanova G."/>
        </authorList>
    </citation>
    <scope>NUCLEOTIDE SEQUENCE [LARGE SCALE GENOMIC DNA]</scope>
</reference>
<keyword evidence="1" id="KW-0479">Metal-binding</keyword>
<feature type="domain" description="Xylanolytic transcriptional activator regulatory" evidence="7">
    <location>
        <begin position="229"/>
        <end position="423"/>
    </location>
</feature>
<dbReference type="PANTHER" id="PTHR47660:SF2">
    <property type="entry name" value="TRANSCRIPTION FACTOR WITH C2H2 AND ZN(2)-CYS(6) DNA BINDING DOMAIN (EUROFUNG)"/>
    <property type="match status" value="1"/>
</dbReference>
<dbReference type="Proteomes" id="UP001642406">
    <property type="component" value="Unassembled WGS sequence"/>
</dbReference>
<keyword evidence="2" id="KW-0862">Zinc</keyword>
<evidence type="ECO:0000256" key="5">
    <source>
        <dbReference type="ARBA" id="ARBA00023242"/>
    </source>
</evidence>
<dbReference type="Pfam" id="PF04082">
    <property type="entry name" value="Fungal_trans"/>
    <property type="match status" value="1"/>
</dbReference>
<feature type="compositionally biased region" description="Low complexity" evidence="6">
    <location>
        <begin position="97"/>
        <end position="108"/>
    </location>
</feature>
<evidence type="ECO:0000256" key="1">
    <source>
        <dbReference type="ARBA" id="ARBA00022723"/>
    </source>
</evidence>
<dbReference type="EMBL" id="CAWUHC010000209">
    <property type="protein sequence ID" value="CAK7237809.1"/>
    <property type="molecule type" value="Genomic_DNA"/>
</dbReference>
<feature type="compositionally biased region" description="Low complexity" evidence="6">
    <location>
        <begin position="73"/>
        <end position="82"/>
    </location>
</feature>
<dbReference type="InterPro" id="IPR007219">
    <property type="entry name" value="XnlR_reg_dom"/>
</dbReference>
<evidence type="ECO:0000313" key="9">
    <source>
        <dbReference type="Proteomes" id="UP001642406"/>
    </source>
</evidence>
<evidence type="ECO:0000256" key="3">
    <source>
        <dbReference type="ARBA" id="ARBA00023015"/>
    </source>
</evidence>
<comment type="caution">
    <text evidence="8">The sequence shown here is derived from an EMBL/GenBank/DDBJ whole genome shotgun (WGS) entry which is preliminary data.</text>
</comment>
<sequence length="723" mass="80128">MLEDPYTTDPMEDSPAEAIYWENFNLAPTDLLSMSQDLDFFFSFDDNDTMQDLCSDPATTSQTGTDSCDLSVTTTTRSRTAPSPNPLNQPDAPDLPTPSDLSASSSSTRNQLSGAVAPGYKAYQKSPWSTWIPVAQDHAYAENQALSMVDECQLMQSTEVRQKWPPALSSPASLSSVPRPMEPAARDAILSMVIQFSKTATTKLLFPSCGLLNILMHAFFVREAARPDPWIHVATFHTDRCRTELLGAVVACGSALFSAAKVWKMGLALQEVVKLAASSAVDHDNQLSRDLQFNQSFMLWVEIAMWSGYRRKMEISESFAFNTVTMLRRAGTFRRNYYAQLSLPDATDDGDAWTQAWYDWVQQQSFKRYAIEIRVSITFGRCPVVSVSELSFTLPAARDLWDASSAEEWKARYLAKRTINNSFTVVDGMYNTGHLAAELDNIDSGLSALAILYAFWGRVWAYTETRAATYQTVTNNSTSTAQVAAAASGAGHWGGGGAQRQELYQSIQTTVVRLQTLHAMSPEARLVSEFLMLSLHAMFEDIQRFAGRYGVGEFKEALPRLQEWVQSDDRYAAAWHAGQVLRAARSFAPTHLRGFPAVAVYQACMTLFVFTVLSKIARGLDTRPGTMRTPSERERLPDILLDGDETMDVRTYLRTGHGRPRLTVSGQGRDLDDPVIIASVLAETFRGNYPSKADPLPSLLDNLASLMRDICNAFVAEAVVSEV</sequence>
<protein>
    <recommendedName>
        <fullName evidence="7">Xylanolytic transcriptional activator regulatory domain-containing protein</fullName>
    </recommendedName>
</protein>